<gene>
    <name evidence="1" type="ORF">GCM10008939_12530</name>
</gene>
<accession>A0A917PBA0</accession>
<dbReference type="Pfam" id="PF13759">
    <property type="entry name" value="2OG-FeII_Oxy_5"/>
    <property type="match status" value="1"/>
</dbReference>
<evidence type="ECO:0000313" key="2">
    <source>
        <dbReference type="Proteomes" id="UP000635726"/>
    </source>
</evidence>
<organism evidence="1 2">
    <name type="scientific">Deinococcus aquiradiocola</name>
    <dbReference type="NCBI Taxonomy" id="393059"/>
    <lineage>
        <taxon>Bacteria</taxon>
        <taxon>Thermotogati</taxon>
        <taxon>Deinococcota</taxon>
        <taxon>Deinococci</taxon>
        <taxon>Deinococcales</taxon>
        <taxon>Deinococcaceae</taxon>
        <taxon>Deinococcus</taxon>
    </lineage>
</organism>
<dbReference type="EMBL" id="BMOE01000003">
    <property type="protein sequence ID" value="GGJ69654.1"/>
    <property type="molecule type" value="Genomic_DNA"/>
</dbReference>
<protein>
    <submittedName>
        <fullName evidence="1">Uncharacterized protein</fullName>
    </submittedName>
</protein>
<name>A0A917PBA0_9DEIO</name>
<dbReference type="RefSeq" id="WP_188961423.1">
    <property type="nucleotide sequence ID" value="NZ_BMOE01000003.1"/>
</dbReference>
<dbReference type="AlphaFoldDB" id="A0A917PBA0"/>
<dbReference type="Gene3D" id="2.60.120.620">
    <property type="entry name" value="q2cbj1_9rhob like domain"/>
    <property type="match status" value="1"/>
</dbReference>
<reference evidence="1" key="2">
    <citation type="submission" date="2020-09" db="EMBL/GenBank/DDBJ databases">
        <authorList>
            <person name="Sun Q."/>
            <person name="Ohkuma M."/>
        </authorList>
    </citation>
    <scope>NUCLEOTIDE SEQUENCE</scope>
    <source>
        <strain evidence="1">JCM 14371</strain>
    </source>
</reference>
<proteinExistence type="predicted"/>
<keyword evidence="2" id="KW-1185">Reference proteome</keyword>
<dbReference type="Proteomes" id="UP000635726">
    <property type="component" value="Unassembled WGS sequence"/>
</dbReference>
<sequence>MTTHTPNLQTLWPTPILHTTLPDHHDVNADLLDLFARHRDTHPGPQGNVYSSGDDLLQRYDHPALKHLFSFVSRSVFEVAQTVNASAWAALPDLRLQMRVVGAWFQIQNRYGFHDIHTHGNCSWSGVYYVQIDDTAERARHPHLGTRNGITRFYGPNLTLLGGAYQDLGNAYMQQVHHDVQPESGTLIVFPSWLNHKALPYDGQKDRVIVSFNAQVHGQSGNQTAGYGFA</sequence>
<comment type="caution">
    <text evidence="1">The sequence shown here is derived from an EMBL/GenBank/DDBJ whole genome shotgun (WGS) entry which is preliminary data.</text>
</comment>
<reference evidence="1" key="1">
    <citation type="journal article" date="2014" name="Int. J. Syst. Evol. Microbiol.">
        <title>Complete genome sequence of Corynebacterium casei LMG S-19264T (=DSM 44701T), isolated from a smear-ripened cheese.</title>
        <authorList>
            <consortium name="US DOE Joint Genome Institute (JGI-PGF)"/>
            <person name="Walter F."/>
            <person name="Albersmeier A."/>
            <person name="Kalinowski J."/>
            <person name="Ruckert C."/>
        </authorList>
    </citation>
    <scope>NUCLEOTIDE SEQUENCE</scope>
    <source>
        <strain evidence="1">JCM 14371</strain>
    </source>
</reference>
<evidence type="ECO:0000313" key="1">
    <source>
        <dbReference type="EMBL" id="GGJ69654.1"/>
    </source>
</evidence>
<dbReference type="InterPro" id="IPR012668">
    <property type="entry name" value="CHP02466"/>
</dbReference>